<keyword evidence="5" id="KW-0808">Transferase</keyword>
<protein>
    <recommendedName>
        <fullName evidence="3">histidine kinase</fullName>
        <ecNumber evidence="3">2.7.13.3</ecNumber>
    </recommendedName>
</protein>
<dbReference type="InterPro" id="IPR000014">
    <property type="entry name" value="PAS"/>
</dbReference>
<evidence type="ECO:0000256" key="1">
    <source>
        <dbReference type="ARBA" id="ARBA00000085"/>
    </source>
</evidence>
<dbReference type="InterPro" id="IPR042240">
    <property type="entry name" value="CHASE_sf"/>
</dbReference>
<dbReference type="Gene3D" id="3.40.50.2300">
    <property type="match status" value="1"/>
</dbReference>
<dbReference type="PROSITE" id="PS50110">
    <property type="entry name" value="RESPONSE_REGULATORY"/>
    <property type="match status" value="1"/>
</dbReference>
<dbReference type="PROSITE" id="PS50109">
    <property type="entry name" value="HIS_KIN"/>
    <property type="match status" value="1"/>
</dbReference>
<accession>A0A239K2W7</accession>
<keyword evidence="10 15" id="KW-1133">Transmembrane helix</keyword>
<dbReference type="PROSITE" id="PS50839">
    <property type="entry name" value="CHASE"/>
    <property type="match status" value="1"/>
</dbReference>
<dbReference type="OrthoDB" id="9763119at2"/>
<proteinExistence type="predicted"/>
<dbReference type="InterPro" id="IPR011006">
    <property type="entry name" value="CheY-like_superfamily"/>
</dbReference>
<dbReference type="SMART" id="SM00091">
    <property type="entry name" value="PAS"/>
    <property type="match status" value="1"/>
</dbReference>
<dbReference type="GO" id="GO:0016020">
    <property type="term" value="C:membrane"/>
    <property type="evidence" value="ECO:0007669"/>
    <property type="project" value="UniProtKB-SubCell"/>
</dbReference>
<dbReference type="CDD" id="cd00130">
    <property type="entry name" value="PAS"/>
    <property type="match status" value="1"/>
</dbReference>
<dbReference type="GO" id="GO:0006355">
    <property type="term" value="P:regulation of DNA-templated transcription"/>
    <property type="evidence" value="ECO:0007669"/>
    <property type="project" value="InterPro"/>
</dbReference>
<keyword evidence="7" id="KW-0547">Nucleotide-binding</keyword>
<evidence type="ECO:0000256" key="3">
    <source>
        <dbReference type="ARBA" id="ARBA00012438"/>
    </source>
</evidence>
<evidence type="ECO:0000259" key="19">
    <source>
        <dbReference type="PROSITE" id="PS50839"/>
    </source>
</evidence>
<feature type="coiled-coil region" evidence="14">
    <location>
        <begin position="487"/>
        <end position="520"/>
    </location>
</feature>
<evidence type="ECO:0000313" key="20">
    <source>
        <dbReference type="EMBL" id="SNT12391.1"/>
    </source>
</evidence>
<dbReference type="SUPFAM" id="SSF52172">
    <property type="entry name" value="CheY-like"/>
    <property type="match status" value="1"/>
</dbReference>
<keyword evidence="12 15" id="KW-0472">Membrane</keyword>
<evidence type="ECO:0000259" key="16">
    <source>
        <dbReference type="PROSITE" id="PS50109"/>
    </source>
</evidence>
<dbReference type="InterPro" id="IPR001789">
    <property type="entry name" value="Sig_transdc_resp-reg_receiver"/>
</dbReference>
<evidence type="ECO:0000256" key="14">
    <source>
        <dbReference type="SAM" id="Coils"/>
    </source>
</evidence>
<keyword evidence="9" id="KW-0067">ATP-binding</keyword>
<dbReference type="InterPro" id="IPR006189">
    <property type="entry name" value="CHASE_dom"/>
</dbReference>
<evidence type="ECO:0000256" key="11">
    <source>
        <dbReference type="ARBA" id="ARBA00023012"/>
    </source>
</evidence>
<evidence type="ECO:0000256" key="9">
    <source>
        <dbReference type="ARBA" id="ARBA00022840"/>
    </source>
</evidence>
<feature type="transmembrane region" description="Helical" evidence="15">
    <location>
        <begin position="25"/>
        <end position="47"/>
    </location>
</feature>
<sequence length="905" mass="99191">MHPSHFTSSPPAPAEKSGARTQRAFLPPLFAVTTLLFCLLATFGLWYNARASADRATALEFESQVREISNQIGQRMGTYEQILRGARGFLNSMPRAGREQFHVYVDNLDLGRHFPGIQAIGVAEVVAPGGLEAHNEAIRAEGFPSYRLWPIMPRERYTAITRIEPFNRMNQRAFGFDMFSEAVRRTAMEQARDSGAPALSGKVILVQEDPNSSQPGVLMYLPLYRGGGVPASLEQRREALLGWVYAPFRINDFLAGLGGERSGDLAISLYDGDVVQEESCLYGCGAQAQPHVLSAVRHLVIADRPWTLDMRSTPAFEARMRSDTPWLIGGGGLVTSLLLSALVWALSSGRGRAVALATRMTQALRASNERIAAEQQRIRVILENSHDAFVAVDAEGKVTDWNLQAERTFGWSAAEAIGRRLDDLIIPADQRTVFQAGFAGVPAQAAEPVSKRRIELTAQDRTGRQVPVEMGIAVLHGESGDLANAFIRDLSELRETERREAQRQQALEEARARLQSAQRMEAVGKLTGGVAHDFNNVLQIISGNIQLLMHGVGEAHREKRLASMMEAVERGASLSSRLLAFARRQPLQPRAVNLRRLLADMDELLQRAVGAEIAVETVQSARVWNAMVDPSQLENVILNLAINARDAMPEGQGCITIEAGNVELDDDYVRSLPDVSPGQYVMLAVSDTGSGMPREVLEHAFEPFFTTKPEGQGTGLGLSMAYGFVKQSGGHIRLYSEVGHGTTVRLYLPRAFEREEALPRPPADDAIAGGSESILVVEDDPHVQATVVATLRELGYQVLQAHDGASALAMLQAGTRVDLIFTDVVMPGPVRSTEMVSEARKLLPEAGVLFTSGYTQNAIVHAGRLDPGVHLLSKPYRREQLARKVREVLDARPARIPRRDQVRTS</sequence>
<feature type="modified residue" description="4-aspartylphosphate" evidence="13">
    <location>
        <position position="823"/>
    </location>
</feature>
<dbReference type="InterPro" id="IPR003661">
    <property type="entry name" value="HisK_dim/P_dom"/>
</dbReference>
<dbReference type="PRINTS" id="PR00344">
    <property type="entry name" value="BCTRLSENSOR"/>
</dbReference>
<dbReference type="Pfam" id="PF00072">
    <property type="entry name" value="Response_reg"/>
    <property type="match status" value="1"/>
</dbReference>
<feature type="domain" description="CHASE" evidence="19">
    <location>
        <begin position="154"/>
        <end position="309"/>
    </location>
</feature>
<dbReference type="EMBL" id="FZOT01000014">
    <property type="protein sequence ID" value="SNT12391.1"/>
    <property type="molecule type" value="Genomic_DNA"/>
</dbReference>
<dbReference type="Pfam" id="PF02518">
    <property type="entry name" value="HATPase_c"/>
    <property type="match status" value="1"/>
</dbReference>
<dbReference type="AlphaFoldDB" id="A0A239K2W7"/>
<dbReference type="SMART" id="SM00448">
    <property type="entry name" value="REC"/>
    <property type="match status" value="1"/>
</dbReference>
<dbReference type="InterPro" id="IPR035965">
    <property type="entry name" value="PAS-like_dom_sf"/>
</dbReference>
<evidence type="ECO:0000256" key="6">
    <source>
        <dbReference type="ARBA" id="ARBA00022692"/>
    </source>
</evidence>
<feature type="domain" description="Response regulatory" evidence="17">
    <location>
        <begin position="773"/>
        <end position="889"/>
    </location>
</feature>
<dbReference type="Gene3D" id="3.30.565.10">
    <property type="entry name" value="Histidine kinase-like ATPase, C-terminal domain"/>
    <property type="match status" value="1"/>
</dbReference>
<keyword evidence="4 13" id="KW-0597">Phosphoprotein</keyword>
<evidence type="ECO:0000259" key="17">
    <source>
        <dbReference type="PROSITE" id="PS50110"/>
    </source>
</evidence>
<evidence type="ECO:0000256" key="8">
    <source>
        <dbReference type="ARBA" id="ARBA00022777"/>
    </source>
</evidence>
<dbReference type="InterPro" id="IPR003594">
    <property type="entry name" value="HATPase_dom"/>
</dbReference>
<dbReference type="NCBIfam" id="TIGR00229">
    <property type="entry name" value="sensory_box"/>
    <property type="match status" value="1"/>
</dbReference>
<dbReference type="PROSITE" id="PS50112">
    <property type="entry name" value="PAS"/>
    <property type="match status" value="1"/>
</dbReference>
<feature type="transmembrane region" description="Helical" evidence="15">
    <location>
        <begin position="326"/>
        <end position="346"/>
    </location>
</feature>
<dbReference type="SMART" id="SM00388">
    <property type="entry name" value="HisKA"/>
    <property type="match status" value="1"/>
</dbReference>
<organism evidence="20 21">
    <name type="scientific">Noviherbaspirillum humi</name>
    <dbReference type="NCBI Taxonomy" id="1688639"/>
    <lineage>
        <taxon>Bacteria</taxon>
        <taxon>Pseudomonadati</taxon>
        <taxon>Pseudomonadota</taxon>
        <taxon>Betaproteobacteria</taxon>
        <taxon>Burkholderiales</taxon>
        <taxon>Oxalobacteraceae</taxon>
        <taxon>Noviherbaspirillum</taxon>
    </lineage>
</organism>
<dbReference type="Gene3D" id="3.30.450.350">
    <property type="entry name" value="CHASE domain"/>
    <property type="match status" value="1"/>
</dbReference>
<evidence type="ECO:0000256" key="13">
    <source>
        <dbReference type="PROSITE-ProRule" id="PRU00169"/>
    </source>
</evidence>
<evidence type="ECO:0000259" key="18">
    <source>
        <dbReference type="PROSITE" id="PS50112"/>
    </source>
</evidence>
<keyword evidence="11" id="KW-0902">Two-component regulatory system</keyword>
<dbReference type="InterPro" id="IPR005467">
    <property type="entry name" value="His_kinase_dom"/>
</dbReference>
<dbReference type="Gene3D" id="1.10.287.130">
    <property type="match status" value="1"/>
</dbReference>
<evidence type="ECO:0000256" key="12">
    <source>
        <dbReference type="ARBA" id="ARBA00023136"/>
    </source>
</evidence>
<dbReference type="SUPFAM" id="SSF47384">
    <property type="entry name" value="Homodimeric domain of signal transducing histidine kinase"/>
    <property type="match status" value="1"/>
</dbReference>
<dbReference type="SMART" id="SM00387">
    <property type="entry name" value="HATPase_c"/>
    <property type="match status" value="1"/>
</dbReference>
<dbReference type="SUPFAM" id="SSF55785">
    <property type="entry name" value="PYP-like sensor domain (PAS domain)"/>
    <property type="match status" value="1"/>
</dbReference>
<dbReference type="CDD" id="cd16919">
    <property type="entry name" value="HATPase_CckA-like"/>
    <property type="match status" value="1"/>
</dbReference>
<feature type="domain" description="Histidine kinase" evidence="16">
    <location>
        <begin position="529"/>
        <end position="752"/>
    </location>
</feature>
<dbReference type="RefSeq" id="WP_089400730.1">
    <property type="nucleotide sequence ID" value="NZ_FZOT01000014.1"/>
</dbReference>
<dbReference type="GO" id="GO:0005524">
    <property type="term" value="F:ATP binding"/>
    <property type="evidence" value="ECO:0007669"/>
    <property type="project" value="UniProtKB-KW"/>
</dbReference>
<evidence type="ECO:0000256" key="2">
    <source>
        <dbReference type="ARBA" id="ARBA00004370"/>
    </source>
</evidence>
<dbReference type="PANTHER" id="PTHR43065:SF49">
    <property type="entry name" value="HISTIDINE KINASE"/>
    <property type="match status" value="1"/>
</dbReference>
<evidence type="ECO:0000256" key="15">
    <source>
        <dbReference type="SAM" id="Phobius"/>
    </source>
</evidence>
<dbReference type="GO" id="GO:0000155">
    <property type="term" value="F:phosphorelay sensor kinase activity"/>
    <property type="evidence" value="ECO:0007669"/>
    <property type="project" value="InterPro"/>
</dbReference>
<dbReference type="CDD" id="cd00082">
    <property type="entry name" value="HisKA"/>
    <property type="match status" value="1"/>
</dbReference>
<comment type="catalytic activity">
    <reaction evidence="1">
        <text>ATP + protein L-histidine = ADP + protein N-phospho-L-histidine.</text>
        <dbReference type="EC" id="2.7.13.3"/>
    </reaction>
</comment>
<evidence type="ECO:0000256" key="5">
    <source>
        <dbReference type="ARBA" id="ARBA00022679"/>
    </source>
</evidence>
<keyword evidence="8" id="KW-0418">Kinase</keyword>
<dbReference type="InterPro" id="IPR013767">
    <property type="entry name" value="PAS_fold"/>
</dbReference>
<dbReference type="InterPro" id="IPR036890">
    <property type="entry name" value="HATPase_C_sf"/>
</dbReference>
<reference evidence="20 21" key="1">
    <citation type="submission" date="2017-06" db="EMBL/GenBank/DDBJ databases">
        <authorList>
            <person name="Kim H.J."/>
            <person name="Triplett B.A."/>
        </authorList>
    </citation>
    <scope>NUCLEOTIDE SEQUENCE [LARGE SCALE GENOMIC DNA]</scope>
    <source>
        <strain evidence="20 21">U15</strain>
    </source>
</reference>
<dbReference type="InterPro" id="IPR036097">
    <property type="entry name" value="HisK_dim/P_sf"/>
</dbReference>
<dbReference type="EC" id="2.7.13.3" evidence="3"/>
<comment type="subcellular location">
    <subcellularLocation>
        <location evidence="2">Membrane</location>
    </subcellularLocation>
</comment>
<keyword evidence="14" id="KW-0175">Coiled coil</keyword>
<keyword evidence="21" id="KW-1185">Reference proteome</keyword>
<gene>
    <name evidence="20" type="ORF">SAMN06265795_114111</name>
</gene>
<name>A0A239K2W7_9BURK</name>
<dbReference type="SMART" id="SM01079">
    <property type="entry name" value="CHASE"/>
    <property type="match status" value="1"/>
</dbReference>
<evidence type="ECO:0000256" key="10">
    <source>
        <dbReference type="ARBA" id="ARBA00022989"/>
    </source>
</evidence>
<evidence type="ECO:0000256" key="4">
    <source>
        <dbReference type="ARBA" id="ARBA00022553"/>
    </source>
</evidence>
<dbReference type="PANTHER" id="PTHR43065">
    <property type="entry name" value="SENSOR HISTIDINE KINASE"/>
    <property type="match status" value="1"/>
</dbReference>
<dbReference type="Pfam" id="PF00989">
    <property type="entry name" value="PAS"/>
    <property type="match status" value="1"/>
</dbReference>
<dbReference type="InterPro" id="IPR004358">
    <property type="entry name" value="Sig_transdc_His_kin-like_C"/>
</dbReference>
<keyword evidence="6 15" id="KW-0812">Transmembrane</keyword>
<dbReference type="Proteomes" id="UP000198284">
    <property type="component" value="Unassembled WGS sequence"/>
</dbReference>
<dbReference type="SUPFAM" id="SSF55874">
    <property type="entry name" value="ATPase domain of HSP90 chaperone/DNA topoisomerase II/histidine kinase"/>
    <property type="match status" value="1"/>
</dbReference>
<evidence type="ECO:0000313" key="21">
    <source>
        <dbReference type="Proteomes" id="UP000198284"/>
    </source>
</evidence>
<evidence type="ECO:0000256" key="7">
    <source>
        <dbReference type="ARBA" id="ARBA00022741"/>
    </source>
</evidence>
<feature type="domain" description="PAS" evidence="18">
    <location>
        <begin position="374"/>
        <end position="433"/>
    </location>
</feature>
<dbReference type="Gene3D" id="3.30.450.20">
    <property type="entry name" value="PAS domain"/>
    <property type="match status" value="1"/>
</dbReference>
<dbReference type="Pfam" id="PF03924">
    <property type="entry name" value="CHASE"/>
    <property type="match status" value="1"/>
</dbReference>